<reference evidence="1 2" key="1">
    <citation type="journal article" date="2014" name="Nat. Commun.">
        <title>Molecular traces of alternative social organization in a termite genome.</title>
        <authorList>
            <person name="Terrapon N."/>
            <person name="Li C."/>
            <person name="Robertson H.M."/>
            <person name="Ji L."/>
            <person name="Meng X."/>
            <person name="Booth W."/>
            <person name="Chen Z."/>
            <person name="Childers C.P."/>
            <person name="Glastad K.M."/>
            <person name="Gokhale K."/>
            <person name="Gowin J."/>
            <person name="Gronenberg W."/>
            <person name="Hermansen R.A."/>
            <person name="Hu H."/>
            <person name="Hunt B.G."/>
            <person name="Huylmans A.K."/>
            <person name="Khalil S.M."/>
            <person name="Mitchell R.D."/>
            <person name="Munoz-Torres M.C."/>
            <person name="Mustard J.A."/>
            <person name="Pan H."/>
            <person name="Reese J.T."/>
            <person name="Scharf M.E."/>
            <person name="Sun F."/>
            <person name="Vogel H."/>
            <person name="Xiao J."/>
            <person name="Yang W."/>
            <person name="Yang Z."/>
            <person name="Yang Z."/>
            <person name="Zhou J."/>
            <person name="Zhu J."/>
            <person name="Brent C.S."/>
            <person name="Elsik C.G."/>
            <person name="Goodisman M.A."/>
            <person name="Liberles D.A."/>
            <person name="Roe R.M."/>
            <person name="Vargo E.L."/>
            <person name="Vilcinskas A."/>
            <person name="Wang J."/>
            <person name="Bornberg-Bauer E."/>
            <person name="Korb J."/>
            <person name="Zhang G."/>
            <person name="Liebig J."/>
        </authorList>
    </citation>
    <scope>NUCLEOTIDE SEQUENCE [LARGE SCALE GENOMIC DNA]</scope>
    <source>
        <tissue evidence="1">Whole organism</tissue>
    </source>
</reference>
<evidence type="ECO:0000313" key="2">
    <source>
        <dbReference type="Proteomes" id="UP000027135"/>
    </source>
</evidence>
<evidence type="ECO:0000313" key="1">
    <source>
        <dbReference type="EMBL" id="KDR22496.1"/>
    </source>
</evidence>
<keyword evidence="2" id="KW-1185">Reference proteome</keyword>
<name>A0A067RF37_ZOONE</name>
<dbReference type="EMBL" id="KK852506">
    <property type="protein sequence ID" value="KDR22496.1"/>
    <property type="molecule type" value="Genomic_DNA"/>
</dbReference>
<dbReference type="AlphaFoldDB" id="A0A067RF37"/>
<dbReference type="Proteomes" id="UP000027135">
    <property type="component" value="Unassembled WGS sequence"/>
</dbReference>
<dbReference type="InParanoid" id="A0A067RF37"/>
<accession>A0A067RF37</accession>
<sequence>MLVPHLSGLARFKSLKYKIKRSLFFGRYTRPVLLEITMHT</sequence>
<proteinExistence type="predicted"/>
<organism evidence="1 2">
    <name type="scientific">Zootermopsis nevadensis</name>
    <name type="common">Dampwood termite</name>
    <dbReference type="NCBI Taxonomy" id="136037"/>
    <lineage>
        <taxon>Eukaryota</taxon>
        <taxon>Metazoa</taxon>
        <taxon>Ecdysozoa</taxon>
        <taxon>Arthropoda</taxon>
        <taxon>Hexapoda</taxon>
        <taxon>Insecta</taxon>
        <taxon>Pterygota</taxon>
        <taxon>Neoptera</taxon>
        <taxon>Polyneoptera</taxon>
        <taxon>Dictyoptera</taxon>
        <taxon>Blattodea</taxon>
        <taxon>Blattoidea</taxon>
        <taxon>Termitoidae</taxon>
        <taxon>Termopsidae</taxon>
        <taxon>Zootermopsis</taxon>
    </lineage>
</organism>
<gene>
    <name evidence="1" type="ORF">L798_02295</name>
</gene>
<protein>
    <submittedName>
        <fullName evidence="1">Uncharacterized protein</fullName>
    </submittedName>
</protein>